<feature type="transmembrane region" description="Helical" evidence="1">
    <location>
        <begin position="150"/>
        <end position="178"/>
    </location>
</feature>
<dbReference type="RefSeq" id="WP_166780645.1">
    <property type="nucleotide sequence ID" value="NZ_JAAOYO010000003.1"/>
</dbReference>
<comment type="caution">
    <text evidence="2">The sequence shown here is derived from an EMBL/GenBank/DDBJ whole genome shotgun (WGS) entry which is preliminary data.</text>
</comment>
<feature type="transmembrane region" description="Helical" evidence="1">
    <location>
        <begin position="34"/>
        <end position="58"/>
    </location>
</feature>
<dbReference type="EMBL" id="JAAOYO010000003">
    <property type="protein sequence ID" value="NII41627.1"/>
    <property type="molecule type" value="Genomic_DNA"/>
</dbReference>
<keyword evidence="1" id="KW-0812">Transmembrane</keyword>
<keyword evidence="1" id="KW-1133">Transmembrane helix</keyword>
<feature type="transmembrane region" description="Helical" evidence="1">
    <location>
        <begin position="6"/>
        <end position="27"/>
    </location>
</feature>
<feature type="transmembrane region" description="Helical" evidence="1">
    <location>
        <begin position="199"/>
        <end position="220"/>
    </location>
</feature>
<reference evidence="2 3" key="1">
    <citation type="submission" date="2020-03" db="EMBL/GenBank/DDBJ databases">
        <title>Above-ground endophytic microbial communities from plants in different locations in the United States.</title>
        <authorList>
            <person name="Frank C."/>
        </authorList>
    </citation>
    <scope>NUCLEOTIDE SEQUENCE [LARGE SCALE GENOMIC DNA]</scope>
    <source>
        <strain evidence="2 3">WW7</strain>
    </source>
</reference>
<protein>
    <submittedName>
        <fullName evidence="2">Threonine/homoserine/homoserine lactone efflux protein</fullName>
    </submittedName>
</protein>
<gene>
    <name evidence="2" type="ORF">E9228_002274</name>
</gene>
<evidence type="ECO:0000313" key="2">
    <source>
        <dbReference type="EMBL" id="NII41627.1"/>
    </source>
</evidence>
<proteinExistence type="predicted"/>
<organism evidence="2 3">
    <name type="scientific">Curtobacterium salicis</name>
    <dbReference type="NCBI Taxonomy" id="1779862"/>
    <lineage>
        <taxon>Bacteria</taxon>
        <taxon>Bacillati</taxon>
        <taxon>Actinomycetota</taxon>
        <taxon>Actinomycetes</taxon>
        <taxon>Micrococcales</taxon>
        <taxon>Microbacteriaceae</taxon>
        <taxon>Curtobacterium</taxon>
    </lineage>
</organism>
<sequence>MDIVALVPAVVGIALSPLVVASIVFLLGHRGGYASAAACATGWVLSVAVALVVAVLLGERLPAPSEGGTDVRAVIEVVAGVLLLGLGIWQWTVRRLPDGRPRSAGWSDLMAAIGPARAFVVGVAWFLTNPKALVLSVTAGLVVGDADPSVVAMVGIGTAYVLVAGSSAVLPIAIAAALGRRAEPMLAATRGFIAQRGSVALVVVLVVLGLVQCVTGVVALL</sequence>
<name>A0ABX0T7Z9_9MICO</name>
<dbReference type="Pfam" id="PF11139">
    <property type="entry name" value="SfLAP"/>
    <property type="match status" value="1"/>
</dbReference>
<keyword evidence="1" id="KW-0472">Membrane</keyword>
<dbReference type="InterPro" id="IPR021315">
    <property type="entry name" value="Gap/Sap"/>
</dbReference>
<dbReference type="Proteomes" id="UP001318300">
    <property type="component" value="Unassembled WGS sequence"/>
</dbReference>
<evidence type="ECO:0000313" key="3">
    <source>
        <dbReference type="Proteomes" id="UP001318300"/>
    </source>
</evidence>
<feature type="transmembrane region" description="Helical" evidence="1">
    <location>
        <begin position="73"/>
        <end position="93"/>
    </location>
</feature>
<evidence type="ECO:0000256" key="1">
    <source>
        <dbReference type="SAM" id="Phobius"/>
    </source>
</evidence>
<keyword evidence="3" id="KW-1185">Reference proteome</keyword>
<accession>A0ABX0T7Z9</accession>